<evidence type="ECO:0000256" key="1">
    <source>
        <dbReference type="SAM" id="MobiDB-lite"/>
    </source>
</evidence>
<evidence type="ECO:0000313" key="2">
    <source>
        <dbReference type="EMBL" id="GIY27857.1"/>
    </source>
</evidence>
<feature type="region of interest" description="Disordered" evidence="1">
    <location>
        <begin position="1"/>
        <end position="45"/>
    </location>
</feature>
<sequence>MKLRLQGATNRSNNQPIMRTRSGSGDHMHKRGHTSEGGGIRRSNSDSNLLLKKSASPLVDDEFSKALPPFEEYKDSVKKIYHKHRSKSLDFYLTELNLHAFLNPPNVAVDLRLLHLLVVLENTSIKDSPMQIDAVVSSTDNSCNNSEIGTTNSLEARSVMSGGTTRGWMPDVAVVLWKRMLGTLGNINKIKDASVHAQVLKYLIITQLLLPPELVPPLLLVTPWLFEALNLSDKYKKGNF</sequence>
<reference evidence="2 3" key="1">
    <citation type="submission" date="2021-06" db="EMBL/GenBank/DDBJ databases">
        <title>Caerostris extrusa draft genome.</title>
        <authorList>
            <person name="Kono N."/>
            <person name="Arakawa K."/>
        </authorList>
    </citation>
    <scope>NUCLEOTIDE SEQUENCE [LARGE SCALE GENOMIC DNA]</scope>
</reference>
<proteinExistence type="predicted"/>
<organism evidence="2 3">
    <name type="scientific">Caerostris extrusa</name>
    <name type="common">Bark spider</name>
    <name type="synonym">Caerostris bankana</name>
    <dbReference type="NCBI Taxonomy" id="172846"/>
    <lineage>
        <taxon>Eukaryota</taxon>
        <taxon>Metazoa</taxon>
        <taxon>Ecdysozoa</taxon>
        <taxon>Arthropoda</taxon>
        <taxon>Chelicerata</taxon>
        <taxon>Arachnida</taxon>
        <taxon>Araneae</taxon>
        <taxon>Araneomorphae</taxon>
        <taxon>Entelegynae</taxon>
        <taxon>Araneoidea</taxon>
        <taxon>Araneidae</taxon>
        <taxon>Caerostris</taxon>
    </lineage>
</organism>
<name>A0AAV4S555_CAEEX</name>
<dbReference type="Proteomes" id="UP001054945">
    <property type="component" value="Unassembled WGS sequence"/>
</dbReference>
<dbReference type="AlphaFoldDB" id="A0AAV4S555"/>
<evidence type="ECO:0000313" key="3">
    <source>
        <dbReference type="Proteomes" id="UP001054945"/>
    </source>
</evidence>
<keyword evidence="3" id="KW-1185">Reference proteome</keyword>
<accession>A0AAV4S555</accession>
<protein>
    <submittedName>
        <fullName evidence="2">Uncharacterized protein</fullName>
    </submittedName>
</protein>
<feature type="compositionally biased region" description="Polar residues" evidence="1">
    <location>
        <begin position="7"/>
        <end position="23"/>
    </location>
</feature>
<dbReference type="EMBL" id="BPLR01008864">
    <property type="protein sequence ID" value="GIY27857.1"/>
    <property type="molecule type" value="Genomic_DNA"/>
</dbReference>
<comment type="caution">
    <text evidence="2">The sequence shown here is derived from an EMBL/GenBank/DDBJ whole genome shotgun (WGS) entry which is preliminary data.</text>
</comment>
<gene>
    <name evidence="2" type="primary">RALGAPA1</name>
    <name evidence="2" type="ORF">CEXT_291441</name>
</gene>